<gene>
    <name evidence="1" type="ORF">AABB24_025080</name>
</gene>
<accession>A0ABD2SRC8</accession>
<protein>
    <submittedName>
        <fullName evidence="1">Uncharacterized protein</fullName>
    </submittedName>
</protein>
<sequence>FFFSIYIPNIDNQKGLFFFVFSVSKHVLFTATRPLDFNAATNAASGQTQNVSMGLSTLPTFGKKYDFNSVANEPLVWSRDVNVSDSCILGYPRSPAFGVSSNSHFGTPRLDSYSFGQPAVSMSGSKGKESTSPFFKISGFGKPTFGINQKGSRIASYTATPENNITGSRIQSICGMPTYKDKSQEELRFEDYQLGDKAFNAATNAISGLSQNIYPGSSISQTFGKKYDVNSMANEPLLWPRDSNVADFCAFGSLKASSFGVSSKTHTLARQVLIPIPLANQLYPCQGSKEKKVLCSRALVLESPHLVLIRKEVEQHHTLQLQI</sequence>
<dbReference type="InterPro" id="IPR037665">
    <property type="entry name" value="Nucleoporin_S59-like"/>
</dbReference>
<dbReference type="PANTHER" id="PTHR23198">
    <property type="entry name" value="NUCLEOPORIN"/>
    <property type="match status" value="1"/>
</dbReference>
<dbReference type="Gene3D" id="1.10.10.2360">
    <property type="match status" value="1"/>
</dbReference>
<dbReference type="AlphaFoldDB" id="A0ABD2SRC8"/>
<evidence type="ECO:0000313" key="1">
    <source>
        <dbReference type="EMBL" id="KAL3346462.1"/>
    </source>
</evidence>
<dbReference type="PANTHER" id="PTHR23198:SF19">
    <property type="entry name" value="NUCLEAR PORE COMPLEX PROTEIN NUP98A-LIKE ISOFORM X1"/>
    <property type="match status" value="1"/>
</dbReference>
<reference evidence="1 2" key="1">
    <citation type="submission" date="2024-05" db="EMBL/GenBank/DDBJ databases">
        <title>De novo assembly of an allotetraploid wild potato.</title>
        <authorList>
            <person name="Hosaka A.J."/>
        </authorList>
    </citation>
    <scope>NUCLEOTIDE SEQUENCE [LARGE SCALE GENOMIC DNA]</scope>
    <source>
        <tissue evidence="1">Young leaves</tissue>
    </source>
</reference>
<comment type="caution">
    <text evidence="1">The sequence shown here is derived from an EMBL/GenBank/DDBJ whole genome shotgun (WGS) entry which is preliminary data.</text>
</comment>
<keyword evidence="2" id="KW-1185">Reference proteome</keyword>
<organism evidence="1 2">
    <name type="scientific">Solanum stoloniferum</name>
    <dbReference type="NCBI Taxonomy" id="62892"/>
    <lineage>
        <taxon>Eukaryota</taxon>
        <taxon>Viridiplantae</taxon>
        <taxon>Streptophyta</taxon>
        <taxon>Embryophyta</taxon>
        <taxon>Tracheophyta</taxon>
        <taxon>Spermatophyta</taxon>
        <taxon>Magnoliopsida</taxon>
        <taxon>eudicotyledons</taxon>
        <taxon>Gunneridae</taxon>
        <taxon>Pentapetalae</taxon>
        <taxon>asterids</taxon>
        <taxon>lamiids</taxon>
        <taxon>Solanales</taxon>
        <taxon>Solanaceae</taxon>
        <taxon>Solanoideae</taxon>
        <taxon>Solaneae</taxon>
        <taxon>Solanum</taxon>
    </lineage>
</organism>
<proteinExistence type="predicted"/>
<feature type="non-terminal residue" evidence="1">
    <location>
        <position position="1"/>
    </location>
</feature>
<dbReference type="Proteomes" id="UP001627284">
    <property type="component" value="Unassembled WGS sequence"/>
</dbReference>
<evidence type="ECO:0000313" key="2">
    <source>
        <dbReference type="Proteomes" id="UP001627284"/>
    </source>
</evidence>
<dbReference type="EMBL" id="JBJKTR010000014">
    <property type="protein sequence ID" value="KAL3346462.1"/>
    <property type="molecule type" value="Genomic_DNA"/>
</dbReference>
<name>A0ABD2SRC8_9SOLN</name>